<dbReference type="SUPFAM" id="SSF56112">
    <property type="entry name" value="Protein kinase-like (PK-like)"/>
    <property type="match status" value="1"/>
</dbReference>
<comment type="similarity">
    <text evidence="7">Belongs to the protein kinase superfamily.</text>
</comment>
<keyword evidence="2" id="KW-0808">Transferase</keyword>
<evidence type="ECO:0000256" key="4">
    <source>
        <dbReference type="ARBA" id="ARBA00022777"/>
    </source>
</evidence>
<feature type="domain" description="Protein kinase" evidence="8">
    <location>
        <begin position="26"/>
        <end position="282"/>
    </location>
</feature>
<evidence type="ECO:0000256" key="3">
    <source>
        <dbReference type="ARBA" id="ARBA00022741"/>
    </source>
</evidence>
<dbReference type="PANTHER" id="PTHR24353:SF37">
    <property type="entry name" value="CAMP-DEPENDENT PROTEIN KINASE CATALYTIC SUBUNIT PRKX"/>
    <property type="match status" value="1"/>
</dbReference>
<dbReference type="Gene3D" id="1.10.510.10">
    <property type="entry name" value="Transferase(Phosphotransferase) domain 1"/>
    <property type="match status" value="1"/>
</dbReference>
<keyword evidence="11" id="KW-1185">Reference proteome</keyword>
<evidence type="ECO:0000313" key="11">
    <source>
        <dbReference type="Proteomes" id="UP000054560"/>
    </source>
</evidence>
<keyword evidence="4 10" id="KW-0418">Kinase</keyword>
<dbReference type="Gene3D" id="3.30.200.20">
    <property type="entry name" value="Phosphorylase Kinase, domain 1"/>
    <property type="match status" value="1"/>
</dbReference>
<dbReference type="CDD" id="cd05580">
    <property type="entry name" value="STKc_PKA_like"/>
    <property type="match status" value="1"/>
</dbReference>
<evidence type="ECO:0000259" key="9">
    <source>
        <dbReference type="PROSITE" id="PS51285"/>
    </source>
</evidence>
<evidence type="ECO:0000256" key="2">
    <source>
        <dbReference type="ARBA" id="ARBA00022679"/>
    </source>
</evidence>
<evidence type="ECO:0000256" key="1">
    <source>
        <dbReference type="ARBA" id="ARBA00022527"/>
    </source>
</evidence>
<protein>
    <submittedName>
        <fullName evidence="10">AGC/PKA protein kinase</fullName>
    </submittedName>
</protein>
<keyword evidence="1 7" id="KW-0723">Serine/threonine-protein kinase</keyword>
<dbReference type="AlphaFoldDB" id="A0A0L0GDZ0"/>
<evidence type="ECO:0000259" key="8">
    <source>
        <dbReference type="PROSITE" id="PS50011"/>
    </source>
</evidence>
<dbReference type="Proteomes" id="UP000054560">
    <property type="component" value="Unassembled WGS sequence"/>
</dbReference>
<dbReference type="PROSITE" id="PS51285">
    <property type="entry name" value="AGC_KINASE_CTER"/>
    <property type="match status" value="1"/>
</dbReference>
<feature type="domain" description="AGC-kinase C-terminal" evidence="9">
    <location>
        <begin position="283"/>
        <end position="349"/>
    </location>
</feature>
<name>A0A0L0GDZ0_9EUKA</name>
<dbReference type="InterPro" id="IPR017441">
    <property type="entry name" value="Protein_kinase_ATP_BS"/>
</dbReference>
<dbReference type="GO" id="GO:0005829">
    <property type="term" value="C:cytosol"/>
    <property type="evidence" value="ECO:0007669"/>
    <property type="project" value="TreeGrafter"/>
</dbReference>
<sequence length="351" mass="39636">MAPEATNTHTPASRRNSSLRMTVNDLEPICTLGTGSFGRVLLCRYTRSDTIPFIALKIMAKNKIISSRQVEHVRNERSLLGLARHPFCVALYSAFQDTVNVYMALEYVRGGELFRFMQKQQRLPSNVARFYAIEVFLVIDFLHSNHIIYRDLKPENILLSHDGHIKLTDFGFAKYVPDRTWTLCGTPEYLAPEIILSKGHGKSVDWWAFGILIYEMLVGNTPFVMESPMKIYEKVLSGSIPNSPLLDECERNLLSHLLVSDLTLRYGCRQRGSSEIKEHPWFAGTQWDAYLYRSVTPPYFPAVAGPSDASNFGHFPEPSLQGNSDGVDQYGHLFPGFTSDQSNAFGEVKVA</sequence>
<evidence type="ECO:0000313" key="10">
    <source>
        <dbReference type="EMBL" id="KNC87104.1"/>
    </source>
</evidence>
<dbReference type="PROSITE" id="PS00108">
    <property type="entry name" value="PROTEIN_KINASE_ST"/>
    <property type="match status" value="1"/>
</dbReference>
<dbReference type="PROSITE" id="PS00107">
    <property type="entry name" value="PROTEIN_KINASE_ATP"/>
    <property type="match status" value="1"/>
</dbReference>
<evidence type="ECO:0000256" key="7">
    <source>
        <dbReference type="RuleBase" id="RU000304"/>
    </source>
</evidence>
<reference evidence="10 11" key="1">
    <citation type="submission" date="2011-02" db="EMBL/GenBank/DDBJ databases">
        <title>The Genome Sequence of Sphaeroforma arctica JP610.</title>
        <authorList>
            <consortium name="The Broad Institute Genome Sequencing Platform"/>
            <person name="Russ C."/>
            <person name="Cuomo C."/>
            <person name="Young S.K."/>
            <person name="Zeng Q."/>
            <person name="Gargeya S."/>
            <person name="Alvarado L."/>
            <person name="Berlin A."/>
            <person name="Chapman S.B."/>
            <person name="Chen Z."/>
            <person name="Freedman E."/>
            <person name="Gellesch M."/>
            <person name="Goldberg J."/>
            <person name="Griggs A."/>
            <person name="Gujja S."/>
            <person name="Heilman E."/>
            <person name="Heiman D."/>
            <person name="Howarth C."/>
            <person name="Mehta T."/>
            <person name="Neiman D."/>
            <person name="Pearson M."/>
            <person name="Roberts A."/>
            <person name="Saif S."/>
            <person name="Shea T."/>
            <person name="Shenoy N."/>
            <person name="Sisk P."/>
            <person name="Stolte C."/>
            <person name="Sykes S."/>
            <person name="White J."/>
            <person name="Yandava C."/>
            <person name="Burger G."/>
            <person name="Gray M.W."/>
            <person name="Holland P.W.H."/>
            <person name="King N."/>
            <person name="Lang F.B.F."/>
            <person name="Roger A.J."/>
            <person name="Ruiz-Trillo I."/>
            <person name="Haas B."/>
            <person name="Nusbaum C."/>
            <person name="Birren B."/>
        </authorList>
    </citation>
    <scope>NUCLEOTIDE SEQUENCE [LARGE SCALE GENOMIC DNA]</scope>
    <source>
        <strain evidence="10 11">JP610</strain>
    </source>
</reference>
<dbReference type="RefSeq" id="XP_014161006.1">
    <property type="nucleotide sequence ID" value="XM_014305531.1"/>
</dbReference>
<dbReference type="OrthoDB" id="63267at2759"/>
<dbReference type="EMBL" id="KQ241623">
    <property type="protein sequence ID" value="KNC87104.1"/>
    <property type="molecule type" value="Genomic_DNA"/>
</dbReference>
<dbReference type="InterPro" id="IPR011009">
    <property type="entry name" value="Kinase-like_dom_sf"/>
</dbReference>
<dbReference type="FunFam" id="1.10.510.10:FF:000005">
    <property type="entry name" value="cAMP-dependent protein kinase catalytic subunit alpha"/>
    <property type="match status" value="1"/>
</dbReference>
<dbReference type="GeneID" id="25901283"/>
<dbReference type="SMART" id="SM00220">
    <property type="entry name" value="S_TKc"/>
    <property type="match status" value="1"/>
</dbReference>
<organism evidence="10 11">
    <name type="scientific">Sphaeroforma arctica JP610</name>
    <dbReference type="NCBI Taxonomy" id="667725"/>
    <lineage>
        <taxon>Eukaryota</taxon>
        <taxon>Ichthyosporea</taxon>
        <taxon>Ichthyophonida</taxon>
        <taxon>Sphaeroforma</taxon>
    </lineage>
</organism>
<dbReference type="eggNOG" id="KOG0616">
    <property type="taxonomic scope" value="Eukaryota"/>
</dbReference>
<gene>
    <name evidence="10" type="ORF">SARC_00779</name>
</gene>
<dbReference type="PROSITE" id="PS50011">
    <property type="entry name" value="PROTEIN_KINASE_DOM"/>
    <property type="match status" value="1"/>
</dbReference>
<dbReference type="InterPro" id="IPR000961">
    <property type="entry name" value="AGC-kinase_C"/>
</dbReference>
<keyword evidence="3 6" id="KW-0547">Nucleotide-binding</keyword>
<dbReference type="GO" id="GO:0005952">
    <property type="term" value="C:cAMP-dependent protein kinase complex"/>
    <property type="evidence" value="ECO:0007669"/>
    <property type="project" value="TreeGrafter"/>
</dbReference>
<dbReference type="PANTHER" id="PTHR24353">
    <property type="entry name" value="CYCLIC NUCLEOTIDE-DEPENDENT PROTEIN KINASE"/>
    <property type="match status" value="1"/>
</dbReference>
<dbReference type="Pfam" id="PF00069">
    <property type="entry name" value="Pkinase"/>
    <property type="match status" value="1"/>
</dbReference>
<dbReference type="GO" id="GO:0005524">
    <property type="term" value="F:ATP binding"/>
    <property type="evidence" value="ECO:0007669"/>
    <property type="project" value="UniProtKB-UniRule"/>
</dbReference>
<evidence type="ECO:0000256" key="6">
    <source>
        <dbReference type="PROSITE-ProRule" id="PRU10141"/>
    </source>
</evidence>
<dbReference type="GO" id="GO:0004691">
    <property type="term" value="F:cAMP-dependent protein kinase activity"/>
    <property type="evidence" value="ECO:0007669"/>
    <property type="project" value="TreeGrafter"/>
</dbReference>
<dbReference type="STRING" id="667725.A0A0L0GDZ0"/>
<proteinExistence type="inferred from homology"/>
<accession>A0A0L0GDZ0</accession>
<evidence type="ECO:0000256" key="5">
    <source>
        <dbReference type="ARBA" id="ARBA00022840"/>
    </source>
</evidence>
<feature type="binding site" evidence="6">
    <location>
        <position position="57"/>
    </location>
    <ligand>
        <name>ATP</name>
        <dbReference type="ChEBI" id="CHEBI:30616"/>
    </ligand>
</feature>
<keyword evidence="5 6" id="KW-0067">ATP-binding</keyword>
<dbReference type="InterPro" id="IPR000719">
    <property type="entry name" value="Prot_kinase_dom"/>
</dbReference>
<dbReference type="InterPro" id="IPR008271">
    <property type="entry name" value="Ser/Thr_kinase_AS"/>
</dbReference>